<dbReference type="AlphaFoldDB" id="A0A6M3Y2B5"/>
<gene>
    <name evidence="1" type="ORF">TM448B07734_0002</name>
</gene>
<name>A0A6M3Y2B5_9ZZZZ</name>
<proteinExistence type="predicted"/>
<dbReference type="EMBL" id="MT145175">
    <property type="protein sequence ID" value="QJI04385.1"/>
    <property type="molecule type" value="Genomic_DNA"/>
</dbReference>
<evidence type="ECO:0000313" key="1">
    <source>
        <dbReference type="EMBL" id="QJI04385.1"/>
    </source>
</evidence>
<organism evidence="1">
    <name type="scientific">viral metagenome</name>
    <dbReference type="NCBI Taxonomy" id="1070528"/>
    <lineage>
        <taxon>unclassified sequences</taxon>
        <taxon>metagenomes</taxon>
        <taxon>organismal metagenomes</taxon>
    </lineage>
</organism>
<reference evidence="1" key="1">
    <citation type="submission" date="2020-03" db="EMBL/GenBank/DDBJ databases">
        <title>The deep terrestrial virosphere.</title>
        <authorList>
            <person name="Holmfeldt K."/>
            <person name="Nilsson E."/>
            <person name="Simone D."/>
            <person name="Lopez-Fernandez M."/>
            <person name="Wu X."/>
            <person name="de Brujin I."/>
            <person name="Lundin D."/>
            <person name="Andersson A."/>
            <person name="Bertilsson S."/>
            <person name="Dopson M."/>
        </authorList>
    </citation>
    <scope>NUCLEOTIDE SEQUENCE</scope>
    <source>
        <strain evidence="1">TM448B07734</strain>
    </source>
</reference>
<accession>A0A6M3Y2B5</accession>
<protein>
    <submittedName>
        <fullName evidence="1">Uncharacterized protein</fullName>
    </submittedName>
</protein>
<sequence length="59" mass="6918">MKKHDKMTDDDFDRILVGILEESLASELISIPGVYEAVSEFYNNEILARWGEEEERKKE</sequence>